<protein>
    <submittedName>
        <fullName evidence="2">Uncharacterized protein</fullName>
    </submittedName>
</protein>
<keyword evidence="3" id="KW-1185">Reference proteome</keyword>
<gene>
    <name evidence="2" type="ordered locus">SCATT_37530</name>
</gene>
<proteinExistence type="predicted"/>
<evidence type="ECO:0000313" key="3">
    <source>
        <dbReference type="Proteomes" id="UP000007842"/>
    </source>
</evidence>
<feature type="region of interest" description="Disordered" evidence="1">
    <location>
        <begin position="1"/>
        <end position="54"/>
    </location>
</feature>
<dbReference type="PATRIC" id="fig|1003195.29.peg.3748"/>
<dbReference type="AlphaFoldDB" id="G8X2Z2"/>
<organism evidence="2 3">
    <name type="scientific">Streptantibioticus cattleyicolor (strain ATCC 35852 / DSM 46488 / JCM 4925 / NBRC 14057 / NRRL 8057)</name>
    <name type="common">Streptomyces cattleya</name>
    <dbReference type="NCBI Taxonomy" id="1003195"/>
    <lineage>
        <taxon>Bacteria</taxon>
        <taxon>Bacillati</taxon>
        <taxon>Actinomycetota</taxon>
        <taxon>Actinomycetes</taxon>
        <taxon>Kitasatosporales</taxon>
        <taxon>Streptomycetaceae</taxon>
        <taxon>Streptantibioticus</taxon>
    </lineage>
</organism>
<dbReference type="Proteomes" id="UP000007842">
    <property type="component" value="Chromosome"/>
</dbReference>
<name>G8X2Z2_STREN</name>
<dbReference type="HOGENOM" id="CLU_3048329_0_0_11"/>
<accession>G8X2Z2</accession>
<dbReference type="KEGG" id="scy:SCATT_37530"/>
<dbReference type="STRING" id="1003195.SCATT_37530"/>
<reference evidence="3" key="1">
    <citation type="submission" date="2011-12" db="EMBL/GenBank/DDBJ databases">
        <title>Complete genome sequence of Streptomyces cattleya strain DSM 46488.</title>
        <authorList>
            <person name="Ou H.-Y."/>
            <person name="Li P."/>
            <person name="Zhao C."/>
            <person name="O'Hagan D."/>
            <person name="Deng Z."/>
        </authorList>
    </citation>
    <scope>NUCLEOTIDE SEQUENCE [LARGE SCALE GENOMIC DNA]</scope>
    <source>
        <strain evidence="3">ATCC 35852 / DSM 46488 / JCM 4925 / NBRC 14057 / NRRL 8057</strain>
    </source>
</reference>
<evidence type="ECO:0000313" key="2">
    <source>
        <dbReference type="EMBL" id="AEW96124.1"/>
    </source>
</evidence>
<sequence>MGDHGTATAAVADLLGVREPASGEEGPLQVREAASARPGDGSGPEAIPVPTFPS</sequence>
<dbReference type="EMBL" id="CP003219">
    <property type="protein sequence ID" value="AEW96124.1"/>
    <property type="molecule type" value="Genomic_DNA"/>
</dbReference>
<evidence type="ECO:0000256" key="1">
    <source>
        <dbReference type="SAM" id="MobiDB-lite"/>
    </source>
</evidence>